<dbReference type="InterPro" id="IPR012349">
    <property type="entry name" value="Split_barrel_FMN-bd"/>
</dbReference>
<dbReference type="EMBL" id="JAJGNA010000001">
    <property type="protein sequence ID" value="MCC4307154.1"/>
    <property type="molecule type" value="Genomic_DNA"/>
</dbReference>
<sequence length="182" mass="20715">MSVPQPWTAWFDATRAGAPHCFAQLATVGPDGARCRTLALRERHGAELWFTTDQRSEKVIELQRQAPPQGHPHAEACWYDLTSRTQWRFRGPVRFLLPDTHPEDCQRLWAKLDSADRARFHGPPPGSLHQTGLPQPGDHIAEDFSILVLRAEHVKVLELADLPHRHWYYPGEGRAAPTRLMP</sequence>
<organism evidence="2 3">
    <name type="scientific">Alloalcanivorax marinus</name>
    <dbReference type="NCBI Taxonomy" id="1177169"/>
    <lineage>
        <taxon>Bacteria</taxon>
        <taxon>Pseudomonadati</taxon>
        <taxon>Pseudomonadota</taxon>
        <taxon>Gammaproteobacteria</taxon>
        <taxon>Oceanospirillales</taxon>
        <taxon>Alcanivoracaceae</taxon>
        <taxon>Alloalcanivorax</taxon>
    </lineage>
</organism>
<dbReference type="RefSeq" id="WP_204431171.1">
    <property type="nucleotide sequence ID" value="NZ_ARXL01000024.1"/>
</dbReference>
<accession>A0A9Q3YKV3</accession>
<feature type="domain" description="Pyridoxamine 5'-phosphate oxidase Alr4036 family FMN-binding" evidence="1">
    <location>
        <begin position="6"/>
        <end position="94"/>
    </location>
</feature>
<dbReference type="InterPro" id="IPR024624">
    <property type="entry name" value="Pyridox_Oxase_Alr4036_FMN-bd"/>
</dbReference>
<dbReference type="Pfam" id="PF12766">
    <property type="entry name" value="Pyridox_oxase_2"/>
    <property type="match status" value="1"/>
</dbReference>
<gene>
    <name evidence="2" type="ORF">LL252_01105</name>
</gene>
<proteinExistence type="predicted"/>
<keyword evidence="3" id="KW-1185">Reference proteome</keyword>
<dbReference type="Proteomes" id="UP001108027">
    <property type="component" value="Unassembled WGS sequence"/>
</dbReference>
<evidence type="ECO:0000313" key="2">
    <source>
        <dbReference type="EMBL" id="MCC4307154.1"/>
    </source>
</evidence>
<dbReference type="GO" id="GO:0010181">
    <property type="term" value="F:FMN binding"/>
    <property type="evidence" value="ECO:0007669"/>
    <property type="project" value="InterPro"/>
</dbReference>
<dbReference type="Gene3D" id="2.30.110.10">
    <property type="entry name" value="Electron Transport, Fmn-binding Protein, Chain A"/>
    <property type="match status" value="1"/>
</dbReference>
<reference evidence="2" key="1">
    <citation type="submission" date="2021-10" db="EMBL/GenBank/DDBJ databases">
        <title>The diversity and Nitrogen Metabolism of Culturable Nitrate-Utilizing Bacteria Within the Oxygen Minimum Zone of the Changjiang (Yangtze River)Estuary.</title>
        <authorList>
            <person name="Zhang D."/>
            <person name="Zheng J."/>
            <person name="Liu S."/>
            <person name="He W."/>
        </authorList>
    </citation>
    <scope>NUCLEOTIDE SEQUENCE</scope>
    <source>
        <strain evidence="2">FXH-223</strain>
    </source>
</reference>
<comment type="caution">
    <text evidence="2">The sequence shown here is derived from an EMBL/GenBank/DDBJ whole genome shotgun (WGS) entry which is preliminary data.</text>
</comment>
<name>A0A9Q3YKV3_9GAMM</name>
<evidence type="ECO:0000313" key="3">
    <source>
        <dbReference type="Proteomes" id="UP001108027"/>
    </source>
</evidence>
<dbReference type="PANTHER" id="PTHR28243">
    <property type="entry name" value="AGL049CP"/>
    <property type="match status" value="1"/>
</dbReference>
<evidence type="ECO:0000259" key="1">
    <source>
        <dbReference type="Pfam" id="PF12766"/>
    </source>
</evidence>
<protein>
    <submittedName>
        <fullName evidence="2">Pyridoxamine 5'-phosphate oxidase family protein</fullName>
    </submittedName>
</protein>
<dbReference type="PANTHER" id="PTHR28243:SF1">
    <property type="entry name" value="PYRIDOXAMINE 5'-PHOSPHATE OXIDASE ALR4036 FAMILY FMN-BINDING DOMAIN-CONTAINING PROTEIN"/>
    <property type="match status" value="1"/>
</dbReference>
<dbReference type="SUPFAM" id="SSF50475">
    <property type="entry name" value="FMN-binding split barrel"/>
    <property type="match status" value="1"/>
</dbReference>
<dbReference type="AlphaFoldDB" id="A0A9Q3YKV3"/>